<evidence type="ECO:0000259" key="1">
    <source>
        <dbReference type="PROSITE" id="PS51186"/>
    </source>
</evidence>
<dbReference type="FunFam" id="3.40.630.30:FF:000047">
    <property type="entry name" value="Acetyltransferase, GNAT family"/>
    <property type="match status" value="1"/>
</dbReference>
<dbReference type="InterPro" id="IPR051908">
    <property type="entry name" value="Ribosomal_N-acetyltransferase"/>
</dbReference>
<dbReference type="GeneID" id="25981936"/>
<feature type="domain" description="N-acetyltransferase" evidence="1">
    <location>
        <begin position="46"/>
        <end position="192"/>
    </location>
</feature>
<keyword evidence="2" id="KW-0808">Transferase</keyword>
<dbReference type="PANTHER" id="PTHR43441">
    <property type="entry name" value="RIBOSOMAL-PROTEIN-SERINE ACETYLTRANSFERASE"/>
    <property type="match status" value="1"/>
</dbReference>
<dbReference type="Pfam" id="PF13302">
    <property type="entry name" value="Acetyltransf_3"/>
    <property type="match status" value="1"/>
</dbReference>
<dbReference type="AlphaFoldDB" id="F0XKG8"/>
<dbReference type="GO" id="GO:0005737">
    <property type="term" value="C:cytoplasm"/>
    <property type="evidence" value="ECO:0007669"/>
    <property type="project" value="TreeGrafter"/>
</dbReference>
<dbReference type="HOGENOM" id="CLU_013985_1_2_1"/>
<gene>
    <name evidence="2" type="ORF">CMQ_8297</name>
</gene>
<dbReference type="InterPro" id="IPR000182">
    <property type="entry name" value="GNAT_dom"/>
</dbReference>
<protein>
    <submittedName>
        <fullName evidence="2">Gcn5-related n-acetyltransferase</fullName>
    </submittedName>
</protein>
<accession>F0XKG8</accession>
<name>F0XKG8_GROCL</name>
<dbReference type="GO" id="GO:1990189">
    <property type="term" value="F:protein N-terminal-serine acetyltransferase activity"/>
    <property type="evidence" value="ECO:0007669"/>
    <property type="project" value="TreeGrafter"/>
</dbReference>
<dbReference type="eggNOG" id="ENOG502RYBC">
    <property type="taxonomic scope" value="Eukaryota"/>
</dbReference>
<dbReference type="GO" id="GO:0008999">
    <property type="term" value="F:protein-N-terminal-alanine acetyltransferase activity"/>
    <property type="evidence" value="ECO:0007669"/>
    <property type="project" value="TreeGrafter"/>
</dbReference>
<evidence type="ECO:0000313" key="2">
    <source>
        <dbReference type="EMBL" id="EFX01831.1"/>
    </source>
</evidence>
<dbReference type="PROSITE" id="PS51186">
    <property type="entry name" value="GNAT"/>
    <property type="match status" value="1"/>
</dbReference>
<dbReference type="EMBL" id="GL629788">
    <property type="protein sequence ID" value="EFX01831.1"/>
    <property type="molecule type" value="Genomic_DNA"/>
</dbReference>
<dbReference type="RefSeq" id="XP_014171313.1">
    <property type="nucleotide sequence ID" value="XM_014315838.1"/>
</dbReference>
<keyword evidence="3" id="KW-1185">Reference proteome</keyword>
<organism evidence="3">
    <name type="scientific">Grosmannia clavigera (strain kw1407 / UAMH 11150)</name>
    <name type="common">Blue stain fungus</name>
    <name type="synonym">Graphiocladiella clavigera</name>
    <dbReference type="NCBI Taxonomy" id="655863"/>
    <lineage>
        <taxon>Eukaryota</taxon>
        <taxon>Fungi</taxon>
        <taxon>Dikarya</taxon>
        <taxon>Ascomycota</taxon>
        <taxon>Pezizomycotina</taxon>
        <taxon>Sordariomycetes</taxon>
        <taxon>Sordariomycetidae</taxon>
        <taxon>Ophiostomatales</taxon>
        <taxon>Ophiostomataceae</taxon>
        <taxon>Leptographium</taxon>
    </lineage>
</organism>
<dbReference type="OrthoDB" id="41238at2759"/>
<evidence type="ECO:0000313" key="3">
    <source>
        <dbReference type="Proteomes" id="UP000007796"/>
    </source>
</evidence>
<dbReference type="FunCoup" id="F0XKG8">
    <property type="interactions" value="616"/>
</dbReference>
<reference evidence="2 3" key="1">
    <citation type="journal article" date="2011" name="Proc. Natl. Acad. Sci. U.S.A.">
        <title>Genome and transcriptome analyses of the mountain pine beetle-fungal symbiont Grosmannia clavigera, a lodgepole pine pathogen.</title>
        <authorList>
            <person name="DiGuistini S."/>
            <person name="Wang Y."/>
            <person name="Liao N.Y."/>
            <person name="Taylor G."/>
            <person name="Tanguay P."/>
            <person name="Feau N."/>
            <person name="Henrissat B."/>
            <person name="Chan S.K."/>
            <person name="Hesse-Orce U."/>
            <person name="Alamouti S.M."/>
            <person name="Tsui C.K.M."/>
            <person name="Docking R.T."/>
            <person name="Levasseur A."/>
            <person name="Haridas S."/>
            <person name="Robertson G."/>
            <person name="Birol I."/>
            <person name="Holt R.A."/>
            <person name="Marra M.A."/>
            <person name="Hamelin R.C."/>
            <person name="Hirst M."/>
            <person name="Jones S.J.M."/>
            <person name="Bohlmann J."/>
            <person name="Breuil C."/>
        </authorList>
    </citation>
    <scope>NUCLEOTIDE SEQUENCE [LARGE SCALE GENOMIC DNA]</scope>
    <source>
        <strain evidence="3">kw1407 / UAMH 11150</strain>
    </source>
</reference>
<dbReference type="Gene3D" id="3.40.630.30">
    <property type="match status" value="1"/>
</dbReference>
<dbReference type="SUPFAM" id="SSF55729">
    <property type="entry name" value="Acyl-CoA N-acyltransferases (Nat)"/>
    <property type="match status" value="1"/>
</dbReference>
<dbReference type="InterPro" id="IPR016181">
    <property type="entry name" value="Acyl_CoA_acyltransferase"/>
</dbReference>
<proteinExistence type="predicted"/>
<dbReference type="PANTHER" id="PTHR43441:SF2">
    <property type="entry name" value="FAMILY ACETYLTRANSFERASE, PUTATIVE (AFU_ORTHOLOGUE AFUA_7G00850)-RELATED"/>
    <property type="match status" value="1"/>
</dbReference>
<dbReference type="Proteomes" id="UP000007796">
    <property type="component" value="Unassembled WGS sequence"/>
</dbReference>
<dbReference type="InParanoid" id="F0XKG8"/>
<sequence length="234" mass="26009">MSAAPEFSGLPIGPLVDATPATRPSHTTLAGRLVTLVPLDAEAHGAALFAATAGPGQDALWLYMGDGPYASLDTFREALRQKAASLDPLFFTIISNKTREPVGYASYLRIDPANRAVEVGNIMFSRALQRTAAATEALFLLARHAFDVLGFRRYEWKCNALNAPSRRAAERLGFVFEGVFRQHMIVKGRNRDTAWFSMLVDEWPARKAAFERWLAPENFDDEGHQRKTLERILS</sequence>